<organism evidence="1">
    <name type="scientific">bioreactor metagenome</name>
    <dbReference type="NCBI Taxonomy" id="1076179"/>
    <lineage>
        <taxon>unclassified sequences</taxon>
        <taxon>metagenomes</taxon>
        <taxon>ecological metagenomes</taxon>
    </lineage>
</organism>
<accession>A0A644Z464</accession>
<proteinExistence type="predicted"/>
<reference evidence="1" key="1">
    <citation type="submission" date="2019-08" db="EMBL/GenBank/DDBJ databases">
        <authorList>
            <person name="Kucharzyk K."/>
            <person name="Murdoch R.W."/>
            <person name="Higgins S."/>
            <person name="Loffler F."/>
        </authorList>
    </citation>
    <scope>NUCLEOTIDE SEQUENCE</scope>
</reference>
<sequence>MALEDGDGAVNSNKIANRKVVGKIIVDEINQWCNVRSGPELEYTIIGKAKKNVVYHAEKVGKVHAQKLIIHYNGIGAIDVPDIPCLAPQKIQIQTRKGVAVSNAAGELKVEDLKLWHKKANWLIRH</sequence>
<dbReference type="AlphaFoldDB" id="A0A644Z464"/>
<name>A0A644Z464_9ZZZZ</name>
<comment type="caution">
    <text evidence="1">The sequence shown here is derived from an EMBL/GenBank/DDBJ whole genome shotgun (WGS) entry which is preliminary data.</text>
</comment>
<dbReference type="EMBL" id="VSSQ01007262">
    <property type="protein sequence ID" value="MPM35359.1"/>
    <property type="molecule type" value="Genomic_DNA"/>
</dbReference>
<protein>
    <submittedName>
        <fullName evidence="1">Uncharacterized protein</fullName>
    </submittedName>
</protein>
<gene>
    <name evidence="1" type="ORF">SDC9_81950</name>
</gene>
<evidence type="ECO:0000313" key="1">
    <source>
        <dbReference type="EMBL" id="MPM35359.1"/>
    </source>
</evidence>